<dbReference type="InterPro" id="IPR029055">
    <property type="entry name" value="Ntn_hydrolases_N"/>
</dbReference>
<dbReference type="GO" id="GO:0005829">
    <property type="term" value="C:cytosol"/>
    <property type="evidence" value="ECO:0007669"/>
    <property type="project" value="TreeGrafter"/>
</dbReference>
<feature type="active site" description="For GATase activity" evidence="8">
    <location>
        <position position="2"/>
    </location>
</feature>
<feature type="site" description="Important for beta-aspartyl-AMP intermediate formation" evidence="10">
    <location>
        <position position="362"/>
    </location>
</feature>
<evidence type="ECO:0000256" key="8">
    <source>
        <dbReference type="PIRSR" id="PIRSR001589-1"/>
    </source>
</evidence>
<evidence type="ECO:0000313" key="12">
    <source>
        <dbReference type="EMBL" id="MBI5251481.1"/>
    </source>
</evidence>
<evidence type="ECO:0000256" key="1">
    <source>
        <dbReference type="ARBA" id="ARBA00005187"/>
    </source>
</evidence>
<dbReference type="EMBL" id="JACRDE010000485">
    <property type="protein sequence ID" value="MBI5251481.1"/>
    <property type="molecule type" value="Genomic_DNA"/>
</dbReference>
<keyword evidence="8" id="KW-0061">Asparagine biosynthesis</keyword>
<dbReference type="EC" id="6.3.5.4" evidence="3"/>
<dbReference type="GO" id="GO:0005524">
    <property type="term" value="F:ATP binding"/>
    <property type="evidence" value="ECO:0007669"/>
    <property type="project" value="UniProtKB-KW"/>
</dbReference>
<gene>
    <name evidence="12" type="primary">asnB</name>
    <name evidence="12" type="ORF">HY912_18485</name>
</gene>
<dbReference type="NCBIfam" id="TIGR01536">
    <property type="entry name" value="asn_synth_AEB"/>
    <property type="match status" value="1"/>
</dbReference>
<dbReference type="CDD" id="cd00712">
    <property type="entry name" value="AsnB"/>
    <property type="match status" value="1"/>
</dbReference>
<comment type="catalytic activity">
    <reaction evidence="7">
        <text>L-aspartate + L-glutamine + ATP + H2O = L-asparagine + L-glutamate + AMP + diphosphate + H(+)</text>
        <dbReference type="Rhea" id="RHEA:12228"/>
        <dbReference type="ChEBI" id="CHEBI:15377"/>
        <dbReference type="ChEBI" id="CHEBI:15378"/>
        <dbReference type="ChEBI" id="CHEBI:29985"/>
        <dbReference type="ChEBI" id="CHEBI:29991"/>
        <dbReference type="ChEBI" id="CHEBI:30616"/>
        <dbReference type="ChEBI" id="CHEBI:33019"/>
        <dbReference type="ChEBI" id="CHEBI:58048"/>
        <dbReference type="ChEBI" id="CHEBI:58359"/>
        <dbReference type="ChEBI" id="CHEBI:456215"/>
        <dbReference type="EC" id="6.3.5.4"/>
    </reaction>
</comment>
<keyword evidence="6 8" id="KW-0315">Glutamine amidotransferase</keyword>
<name>A0A9D6V3M5_9BACT</name>
<dbReference type="Gene3D" id="3.60.20.10">
    <property type="entry name" value="Glutamine Phosphoribosylpyrophosphate, subunit 1, domain 1"/>
    <property type="match status" value="1"/>
</dbReference>
<dbReference type="Pfam" id="PF00733">
    <property type="entry name" value="Asn_synthase"/>
    <property type="match status" value="1"/>
</dbReference>
<dbReference type="InterPro" id="IPR051786">
    <property type="entry name" value="ASN_synthetase/amidase"/>
</dbReference>
<dbReference type="PROSITE" id="PS51278">
    <property type="entry name" value="GATASE_TYPE_2"/>
    <property type="match status" value="1"/>
</dbReference>
<dbReference type="Proteomes" id="UP000807825">
    <property type="component" value="Unassembled WGS sequence"/>
</dbReference>
<feature type="binding site" evidence="9">
    <location>
        <position position="97"/>
    </location>
    <ligand>
        <name>L-glutamine</name>
        <dbReference type="ChEBI" id="CHEBI:58359"/>
    </ligand>
</feature>
<dbReference type="SUPFAM" id="SSF56235">
    <property type="entry name" value="N-terminal nucleophile aminohydrolases (Ntn hydrolases)"/>
    <property type="match status" value="1"/>
</dbReference>
<keyword evidence="12" id="KW-0436">Ligase</keyword>
<dbReference type="InterPro" id="IPR017932">
    <property type="entry name" value="GATase_2_dom"/>
</dbReference>
<comment type="caution">
    <text evidence="12">The sequence shown here is derived from an EMBL/GenBank/DDBJ whole genome shotgun (WGS) entry which is preliminary data.</text>
</comment>
<dbReference type="PANTHER" id="PTHR43284">
    <property type="entry name" value="ASPARAGINE SYNTHETASE (GLUTAMINE-HYDROLYZING)"/>
    <property type="match status" value="1"/>
</dbReference>
<proteinExistence type="inferred from homology"/>
<comment type="similarity">
    <text evidence="2">Belongs to the asparagine synthetase family.</text>
</comment>
<dbReference type="GO" id="GO:0006529">
    <property type="term" value="P:asparagine biosynthetic process"/>
    <property type="evidence" value="ECO:0007669"/>
    <property type="project" value="UniProtKB-KW"/>
</dbReference>
<feature type="domain" description="Glutamine amidotransferase type-2" evidence="11">
    <location>
        <begin position="2"/>
        <end position="213"/>
    </location>
</feature>
<evidence type="ECO:0000256" key="10">
    <source>
        <dbReference type="PIRSR" id="PIRSR001589-3"/>
    </source>
</evidence>
<evidence type="ECO:0000313" key="13">
    <source>
        <dbReference type="Proteomes" id="UP000807825"/>
    </source>
</evidence>
<evidence type="ECO:0000256" key="4">
    <source>
        <dbReference type="ARBA" id="ARBA00022741"/>
    </source>
</evidence>
<evidence type="ECO:0000256" key="2">
    <source>
        <dbReference type="ARBA" id="ARBA00005752"/>
    </source>
</evidence>
<evidence type="ECO:0000256" key="5">
    <source>
        <dbReference type="ARBA" id="ARBA00022840"/>
    </source>
</evidence>
<sequence>MCGIAGGWTSSGISSRAVEKSLDAIRHRGPDDSGIFFEGPVFLGNRRLSIIDLEGGKQPISNEDGSVWVVFNGEIYNYLELIADLRSKGHAFRTRTDTEALVHLYEEYGTSLSQRLRGMFAFAIWDSRERLLYLSRDRFGKKPLYYTLSGEQLLFASELKALRPLAQEVGIQWTVRDQAIFDYLSLGFVPQPETLFEDVFSLGAGEWMVYDGAELKIEKYWSLQYVPKAAKGYKMVLEEARNLVAESVRLRLRSDVPLGVFLSGGIDSSVIAYEASRALGGSLNAFTVKMPDELLDESDVAARTAKHLNIRHTVLSLELDPLSDIQEVVRVYDQPFADPSAIPSLRVSRLAAEHVKVILNGDGGDEVFAGYRRYLAARYGSMLAWLPAAALAGLGSLLQGRASNRRSIMGFIARTLRGLACERAEQYLNWTLDMLRQTDKDKLWLRPAMRQTEEWIDSVLPEGLSPLDTLLCGDVRIILLGDLLVKMDMATMAASIEARSPLMDHELAQFAAGLPDSYKISNGVTKSVLRDAYADILPREVIRGGKRGFEPPLTKWLRSELRPLLIDSLGSNSAEVRSYIDGSFIDSLLQGKTFMHGNTSTLLYALLVLELWMRSFKTAYKSA</sequence>
<dbReference type="InterPro" id="IPR014729">
    <property type="entry name" value="Rossmann-like_a/b/a_fold"/>
</dbReference>
<dbReference type="GO" id="GO:0004066">
    <property type="term" value="F:asparagine synthase (glutamine-hydrolyzing) activity"/>
    <property type="evidence" value="ECO:0007669"/>
    <property type="project" value="UniProtKB-EC"/>
</dbReference>
<organism evidence="12 13">
    <name type="scientific">Desulfomonile tiedjei</name>
    <dbReference type="NCBI Taxonomy" id="2358"/>
    <lineage>
        <taxon>Bacteria</taxon>
        <taxon>Pseudomonadati</taxon>
        <taxon>Thermodesulfobacteriota</taxon>
        <taxon>Desulfomonilia</taxon>
        <taxon>Desulfomonilales</taxon>
        <taxon>Desulfomonilaceae</taxon>
        <taxon>Desulfomonile</taxon>
    </lineage>
</organism>
<keyword evidence="4 9" id="KW-0547">Nucleotide-binding</keyword>
<keyword evidence="5 9" id="KW-0067">ATP-binding</keyword>
<evidence type="ECO:0000256" key="7">
    <source>
        <dbReference type="ARBA" id="ARBA00048741"/>
    </source>
</evidence>
<dbReference type="PANTHER" id="PTHR43284:SF1">
    <property type="entry name" value="ASPARAGINE SYNTHETASE"/>
    <property type="match status" value="1"/>
</dbReference>
<dbReference type="SUPFAM" id="SSF52402">
    <property type="entry name" value="Adenine nucleotide alpha hydrolases-like"/>
    <property type="match status" value="1"/>
</dbReference>
<dbReference type="InterPro" id="IPR001962">
    <property type="entry name" value="Asn_synthase"/>
</dbReference>
<dbReference type="InterPro" id="IPR033738">
    <property type="entry name" value="AsnB_N"/>
</dbReference>
<evidence type="ECO:0000256" key="9">
    <source>
        <dbReference type="PIRSR" id="PIRSR001589-2"/>
    </source>
</evidence>
<evidence type="ECO:0000256" key="6">
    <source>
        <dbReference type="ARBA" id="ARBA00022962"/>
    </source>
</evidence>
<dbReference type="AlphaFoldDB" id="A0A9D6V3M5"/>
<dbReference type="InterPro" id="IPR006426">
    <property type="entry name" value="Asn_synth_AEB"/>
</dbReference>
<feature type="binding site" evidence="9">
    <location>
        <position position="288"/>
    </location>
    <ligand>
        <name>ATP</name>
        <dbReference type="ChEBI" id="CHEBI:30616"/>
    </ligand>
</feature>
<keyword evidence="8" id="KW-0028">Amino-acid biosynthesis</keyword>
<dbReference type="Pfam" id="PF13537">
    <property type="entry name" value="GATase_7"/>
    <property type="match status" value="1"/>
</dbReference>
<dbReference type="Gene3D" id="3.40.50.620">
    <property type="entry name" value="HUPs"/>
    <property type="match status" value="1"/>
</dbReference>
<accession>A0A9D6V3M5</accession>
<evidence type="ECO:0000256" key="3">
    <source>
        <dbReference type="ARBA" id="ARBA00012737"/>
    </source>
</evidence>
<comment type="pathway">
    <text evidence="1">Amino-acid biosynthesis; L-asparagine biosynthesis; L-asparagine from L-aspartate (L-Gln route): step 1/1.</text>
</comment>
<reference evidence="12" key="1">
    <citation type="submission" date="2020-07" db="EMBL/GenBank/DDBJ databases">
        <title>Huge and variable diversity of episymbiotic CPR bacteria and DPANN archaea in groundwater ecosystems.</title>
        <authorList>
            <person name="He C.Y."/>
            <person name="Keren R."/>
            <person name="Whittaker M."/>
            <person name="Farag I.F."/>
            <person name="Doudna J."/>
            <person name="Cate J.H.D."/>
            <person name="Banfield J.F."/>
        </authorList>
    </citation>
    <scope>NUCLEOTIDE SEQUENCE</scope>
    <source>
        <strain evidence="12">NC_groundwater_1664_Pr3_B-0.1um_52_9</strain>
    </source>
</reference>
<dbReference type="CDD" id="cd01991">
    <property type="entry name" value="Asn_synthase_B_C"/>
    <property type="match status" value="1"/>
</dbReference>
<dbReference type="PIRSF" id="PIRSF001589">
    <property type="entry name" value="Asn_synthetase_glu-h"/>
    <property type="match status" value="1"/>
</dbReference>
<evidence type="ECO:0000259" key="11">
    <source>
        <dbReference type="PROSITE" id="PS51278"/>
    </source>
</evidence>
<protein>
    <recommendedName>
        <fullName evidence="3">asparagine synthase (glutamine-hydrolyzing)</fullName>
        <ecNumber evidence="3">6.3.5.4</ecNumber>
    </recommendedName>
</protein>